<keyword evidence="3" id="KW-1185">Reference proteome</keyword>
<feature type="region of interest" description="Disordered" evidence="1">
    <location>
        <begin position="403"/>
        <end position="455"/>
    </location>
</feature>
<feature type="non-terminal residue" evidence="2">
    <location>
        <position position="455"/>
    </location>
</feature>
<organism evidence="2 3">
    <name type="scientific">Symbiodinium necroappetens</name>
    <dbReference type="NCBI Taxonomy" id="1628268"/>
    <lineage>
        <taxon>Eukaryota</taxon>
        <taxon>Sar</taxon>
        <taxon>Alveolata</taxon>
        <taxon>Dinophyceae</taxon>
        <taxon>Suessiales</taxon>
        <taxon>Symbiodiniaceae</taxon>
        <taxon>Symbiodinium</taxon>
    </lineage>
</organism>
<proteinExistence type="predicted"/>
<dbReference type="EMBL" id="CAJNJA010042575">
    <property type="protein sequence ID" value="CAE7785167.1"/>
    <property type="molecule type" value="Genomic_DNA"/>
</dbReference>
<protein>
    <recommendedName>
        <fullName evidence="4">SbsA Ig-like domain-containing protein</fullName>
    </recommendedName>
</protein>
<evidence type="ECO:0008006" key="4">
    <source>
        <dbReference type="Google" id="ProtNLM"/>
    </source>
</evidence>
<evidence type="ECO:0000313" key="2">
    <source>
        <dbReference type="EMBL" id="CAE7785167.1"/>
    </source>
</evidence>
<name>A0A812YNN6_9DINO</name>
<sequence length="455" mass="49077">MFEGAIGNRGMLELIDADTEAELYYDATVESNRVTIHGPFHPGRRYSLRSSASALLDLAGNRALNMPLHPEIIEISDDTDGPEVELPMHGETQMHDTFSIRFDEAVLPGNSSIMLESMPPQYCGIGCGRHEVSSWSLTALWHVHFEENGGLRSLLQVVPERPLLPGFTYALVVPPELAIDTVGNVQSEGASRHYVAALQRDVTPPHLVAAMIDGRAAPTIFDQDASARGLELVFSESLQPLDTSASPLLLVPDNGGDRCSGNGACMPRRNCSFPCSFIPASRSVAIPAASLEMRGAVVSVDLAHLPSLEYGHGYRLHVLEDLFLDMAGNAGVSAERSGPAVLVFEVANSKDEAADDPEIVATFPADGELMVPQTSALQITFDRPIQVGSGDFVLVPTRELNGSVYGNRGQNASRSDEHQHDVDDENNSDDNQSTRMWGDDSSAGPMRPNFTAMAD</sequence>
<comment type="caution">
    <text evidence="2">The sequence shown here is derived from an EMBL/GenBank/DDBJ whole genome shotgun (WGS) entry which is preliminary data.</text>
</comment>
<dbReference type="OrthoDB" id="425304at2759"/>
<evidence type="ECO:0000313" key="3">
    <source>
        <dbReference type="Proteomes" id="UP000601435"/>
    </source>
</evidence>
<accession>A0A812YNN6</accession>
<reference evidence="2" key="1">
    <citation type="submission" date="2021-02" db="EMBL/GenBank/DDBJ databases">
        <authorList>
            <person name="Dougan E. K."/>
            <person name="Rhodes N."/>
            <person name="Thang M."/>
            <person name="Chan C."/>
        </authorList>
    </citation>
    <scope>NUCLEOTIDE SEQUENCE</scope>
</reference>
<dbReference type="Proteomes" id="UP000601435">
    <property type="component" value="Unassembled WGS sequence"/>
</dbReference>
<dbReference type="AlphaFoldDB" id="A0A812YNN6"/>
<gene>
    <name evidence="2" type="ORF">SNEC2469_LOCUS23033</name>
</gene>
<evidence type="ECO:0000256" key="1">
    <source>
        <dbReference type="SAM" id="MobiDB-lite"/>
    </source>
</evidence>